<dbReference type="InterPro" id="IPR011008">
    <property type="entry name" value="Dimeric_a/b-barrel"/>
</dbReference>
<feature type="chain" id="PRO_5042087369" description="YCII-related domain-containing protein" evidence="2">
    <location>
        <begin position="24"/>
        <end position="151"/>
    </location>
</feature>
<proteinExistence type="inferred from homology"/>
<evidence type="ECO:0000256" key="1">
    <source>
        <dbReference type="ARBA" id="ARBA00007689"/>
    </source>
</evidence>
<dbReference type="Pfam" id="PF03795">
    <property type="entry name" value="YCII"/>
    <property type="match status" value="1"/>
</dbReference>
<protein>
    <recommendedName>
        <fullName evidence="3">YCII-related domain-containing protein</fullName>
    </recommendedName>
</protein>
<dbReference type="InterPro" id="IPR005545">
    <property type="entry name" value="YCII"/>
</dbReference>
<evidence type="ECO:0000259" key="3">
    <source>
        <dbReference type="Pfam" id="PF03795"/>
    </source>
</evidence>
<dbReference type="SUPFAM" id="SSF54909">
    <property type="entry name" value="Dimeric alpha+beta barrel"/>
    <property type="match status" value="1"/>
</dbReference>
<name>A0AAC9XNB0_9GAMM</name>
<sequence>MTKLMGLALGIVLSLATASSLYAEDYDAALAERVGADEYGMKLYVMAFLKRGPNRGQSEEEAKRLQRAHLDNIKHLADEGKLVLAGPFIEEGELRGIYLFNVTNIEEARALTATDPAIKAGRLVMELHPWYGSAALMEVNKLHHKLAKKAI</sequence>
<feature type="signal peptide" evidence="2">
    <location>
        <begin position="1"/>
        <end position="23"/>
    </location>
</feature>
<organism evidence="4 5">
    <name type="scientific">Shewanella marisflavi</name>
    <dbReference type="NCBI Taxonomy" id="260364"/>
    <lineage>
        <taxon>Bacteria</taxon>
        <taxon>Pseudomonadati</taxon>
        <taxon>Pseudomonadota</taxon>
        <taxon>Gammaproteobacteria</taxon>
        <taxon>Alteromonadales</taxon>
        <taxon>Shewanellaceae</taxon>
        <taxon>Shewanella</taxon>
    </lineage>
</organism>
<dbReference type="RefSeq" id="WP_088904648.1">
    <property type="nucleotide sequence ID" value="NZ_CP022272.1"/>
</dbReference>
<reference evidence="4 5" key="1">
    <citation type="submission" date="2017-06" db="EMBL/GenBank/DDBJ databases">
        <title>Complete genome sequence of Shewanella marisflavi EP1 associated with anaerobic 2,4-dinitrotoluene reduction and salt tolerance.</title>
        <authorList>
            <person name="Huang J."/>
        </authorList>
    </citation>
    <scope>NUCLEOTIDE SEQUENCE [LARGE SCALE GENOMIC DNA]</scope>
    <source>
        <strain evidence="4 5">EP1</strain>
    </source>
</reference>
<evidence type="ECO:0000313" key="5">
    <source>
        <dbReference type="Proteomes" id="UP000198233"/>
    </source>
</evidence>
<feature type="domain" description="YCII-related" evidence="3">
    <location>
        <begin position="52"/>
        <end position="123"/>
    </location>
</feature>
<dbReference type="Proteomes" id="UP000198233">
    <property type="component" value="Chromosome"/>
</dbReference>
<dbReference type="KEGG" id="smav:CFF01_09620"/>
<evidence type="ECO:0000313" key="4">
    <source>
        <dbReference type="EMBL" id="ASJ96816.1"/>
    </source>
</evidence>
<accession>A0AAC9XNB0</accession>
<gene>
    <name evidence="4" type="ORF">CFF01_09620</name>
</gene>
<dbReference type="AlphaFoldDB" id="A0AAC9XNB0"/>
<evidence type="ECO:0000256" key="2">
    <source>
        <dbReference type="SAM" id="SignalP"/>
    </source>
</evidence>
<comment type="similarity">
    <text evidence="1">Belongs to the YciI family.</text>
</comment>
<keyword evidence="2" id="KW-0732">Signal</keyword>
<dbReference type="EMBL" id="CP022272">
    <property type="protein sequence ID" value="ASJ96816.1"/>
    <property type="molecule type" value="Genomic_DNA"/>
</dbReference>
<dbReference type="Gene3D" id="3.30.70.1060">
    <property type="entry name" value="Dimeric alpha+beta barrel"/>
    <property type="match status" value="1"/>
</dbReference>